<dbReference type="RefSeq" id="WP_194508108.1">
    <property type="nucleotide sequence ID" value="NZ_JADILU010000004.1"/>
</dbReference>
<dbReference type="InterPro" id="IPR038081">
    <property type="entry name" value="CalX-like_sf"/>
</dbReference>
<dbReference type="Pfam" id="PF03160">
    <property type="entry name" value="Calx-beta"/>
    <property type="match status" value="1"/>
</dbReference>
<dbReference type="InterPro" id="IPR031815">
    <property type="entry name" value="DUF5074"/>
</dbReference>
<keyword evidence="1 4" id="KW-0732">Signal</keyword>
<feature type="signal peptide" evidence="4">
    <location>
        <begin position="1"/>
        <end position="21"/>
    </location>
</feature>
<dbReference type="PANTHER" id="PTHR47197:SF3">
    <property type="entry name" value="DIHYDRO-HEME D1 DEHYDROGENASE"/>
    <property type="match status" value="1"/>
</dbReference>
<dbReference type="SUPFAM" id="SSF141072">
    <property type="entry name" value="CalX-like"/>
    <property type="match status" value="1"/>
</dbReference>
<sequence length="464" mass="48978">MKLNKLMLVALFIGAIFTSCSNDDDVSGSSIFEIRIQSAQDTYDETAGNAIFNIISTQTFGSDVEITYSVSGTAEAGLDYDVLSGSLMLPAGASSIDLVVSIIDDADIENDETLIVTLETVDGSLELISNMNSASISIMDDETAPFENGILISHEGNFGQGNASVSFVSYDLQTVENNIYSTVNSNPLGDTAQSIGFNGDLAYIILNVSNSIEVVDRYTFVSVATINTGLNNPRFIAFANGKGYVTNWGDGSVATDDYLAVIDLSSNTLTAQTISVAEGPEEIVAGNNTLYVAHQGGYSQNNVISVIDATSDAVSSTITVGDVPNSMQLDNSGNLWVLAGGKPSWTGDETGGKLSKINTTDNSMTSIDFETTEHPNHLALDNGSLYYYTAGSVFKMATSETTLPTNAEITGLNFYGMTVNNSVLYGVDAGDFTSNGTLSSYNLSSNTLDANVTVSIIPGGIYFN</sequence>
<name>A0ABW5ZWJ0_9FLAO</name>
<dbReference type="Proteomes" id="UP001597548">
    <property type="component" value="Unassembled WGS sequence"/>
</dbReference>
<dbReference type="EMBL" id="JBHUOS010000009">
    <property type="protein sequence ID" value="MFD2916097.1"/>
    <property type="molecule type" value="Genomic_DNA"/>
</dbReference>
<gene>
    <name evidence="6" type="ORF">ACFS29_10645</name>
</gene>
<keyword evidence="2" id="KW-0677">Repeat</keyword>
<dbReference type="InterPro" id="IPR051200">
    <property type="entry name" value="Host-pathogen_enzymatic-act"/>
</dbReference>
<protein>
    <submittedName>
        <fullName evidence="6">DUF5074 domain-containing protein</fullName>
    </submittedName>
</protein>
<evidence type="ECO:0000259" key="5">
    <source>
        <dbReference type="Pfam" id="PF03160"/>
    </source>
</evidence>
<evidence type="ECO:0000256" key="3">
    <source>
        <dbReference type="ARBA" id="ARBA00022837"/>
    </source>
</evidence>
<dbReference type="SUPFAM" id="SSF50974">
    <property type="entry name" value="Nitrous oxide reductase, N-terminal domain"/>
    <property type="match status" value="1"/>
</dbReference>
<comment type="caution">
    <text evidence="6">The sequence shown here is derived from an EMBL/GenBank/DDBJ whole genome shotgun (WGS) entry which is preliminary data.</text>
</comment>
<dbReference type="InterPro" id="IPR003644">
    <property type="entry name" value="Calx_beta"/>
</dbReference>
<dbReference type="InterPro" id="IPR011045">
    <property type="entry name" value="N2O_reductase_N"/>
</dbReference>
<evidence type="ECO:0000313" key="6">
    <source>
        <dbReference type="EMBL" id="MFD2916097.1"/>
    </source>
</evidence>
<dbReference type="SUPFAM" id="SSF63825">
    <property type="entry name" value="YWTD domain"/>
    <property type="match status" value="1"/>
</dbReference>
<evidence type="ECO:0000256" key="2">
    <source>
        <dbReference type="ARBA" id="ARBA00022737"/>
    </source>
</evidence>
<dbReference type="Pfam" id="PF16819">
    <property type="entry name" value="DUF5074"/>
    <property type="match status" value="1"/>
</dbReference>
<accession>A0ABW5ZWJ0</accession>
<feature type="chain" id="PRO_5045498344" evidence="4">
    <location>
        <begin position="22"/>
        <end position="464"/>
    </location>
</feature>
<evidence type="ECO:0000313" key="7">
    <source>
        <dbReference type="Proteomes" id="UP001597548"/>
    </source>
</evidence>
<evidence type="ECO:0000256" key="1">
    <source>
        <dbReference type="ARBA" id="ARBA00022729"/>
    </source>
</evidence>
<dbReference type="InterPro" id="IPR015943">
    <property type="entry name" value="WD40/YVTN_repeat-like_dom_sf"/>
</dbReference>
<dbReference type="Gene3D" id="2.60.40.2030">
    <property type="match status" value="1"/>
</dbReference>
<feature type="domain" description="Calx-beta" evidence="5">
    <location>
        <begin position="35"/>
        <end position="141"/>
    </location>
</feature>
<dbReference type="PANTHER" id="PTHR47197">
    <property type="entry name" value="PROTEIN NIRF"/>
    <property type="match status" value="1"/>
</dbReference>
<evidence type="ECO:0000256" key="4">
    <source>
        <dbReference type="SAM" id="SignalP"/>
    </source>
</evidence>
<organism evidence="6 7">
    <name type="scientific">Psychroserpens luteus</name>
    <dbReference type="NCBI Taxonomy" id="1434066"/>
    <lineage>
        <taxon>Bacteria</taxon>
        <taxon>Pseudomonadati</taxon>
        <taxon>Bacteroidota</taxon>
        <taxon>Flavobacteriia</taxon>
        <taxon>Flavobacteriales</taxon>
        <taxon>Flavobacteriaceae</taxon>
        <taxon>Psychroserpens</taxon>
    </lineage>
</organism>
<proteinExistence type="predicted"/>
<keyword evidence="7" id="KW-1185">Reference proteome</keyword>
<keyword evidence="3" id="KW-0106">Calcium</keyword>
<reference evidence="7" key="1">
    <citation type="journal article" date="2019" name="Int. J. Syst. Evol. Microbiol.">
        <title>The Global Catalogue of Microorganisms (GCM) 10K type strain sequencing project: providing services to taxonomists for standard genome sequencing and annotation.</title>
        <authorList>
            <consortium name="The Broad Institute Genomics Platform"/>
            <consortium name="The Broad Institute Genome Sequencing Center for Infectious Disease"/>
            <person name="Wu L."/>
            <person name="Ma J."/>
        </authorList>
    </citation>
    <scope>NUCLEOTIDE SEQUENCE [LARGE SCALE GENOMIC DNA]</scope>
    <source>
        <strain evidence="7">KCTC 32514</strain>
    </source>
</reference>
<dbReference type="Gene3D" id="2.130.10.10">
    <property type="entry name" value="YVTN repeat-like/Quinoprotein amine dehydrogenase"/>
    <property type="match status" value="1"/>
</dbReference>
<dbReference type="PROSITE" id="PS51257">
    <property type="entry name" value="PROKAR_LIPOPROTEIN"/>
    <property type="match status" value="1"/>
</dbReference>